<reference evidence="7 8" key="1">
    <citation type="submission" date="2019-10" db="EMBL/GenBank/DDBJ databases">
        <title>Nonomuraea sp. nov., isolated from Phyllanthus amarus.</title>
        <authorList>
            <person name="Klykleung N."/>
            <person name="Tanasupawat S."/>
        </authorList>
    </citation>
    <scope>NUCLEOTIDE SEQUENCE [LARGE SCALE GENOMIC DNA]</scope>
    <source>
        <strain evidence="7 8">PA1-10</strain>
    </source>
</reference>
<dbReference type="SFLD" id="SFLDG01017">
    <property type="entry name" value="Polyprenyl_Transferase_Like"/>
    <property type="match status" value="1"/>
</dbReference>
<organism evidence="7 8">
    <name type="scientific">Nonomuraea phyllanthi</name>
    <dbReference type="NCBI Taxonomy" id="2219224"/>
    <lineage>
        <taxon>Bacteria</taxon>
        <taxon>Bacillati</taxon>
        <taxon>Actinomycetota</taxon>
        <taxon>Actinomycetes</taxon>
        <taxon>Streptosporangiales</taxon>
        <taxon>Streptosporangiaceae</taxon>
        <taxon>Nonomuraea</taxon>
    </lineage>
</organism>
<dbReference type="CDD" id="cd00685">
    <property type="entry name" value="Trans_IPPS_HT"/>
    <property type="match status" value="1"/>
</dbReference>
<dbReference type="SUPFAM" id="SSF48576">
    <property type="entry name" value="Terpenoid synthases"/>
    <property type="match status" value="1"/>
</dbReference>
<dbReference type="GO" id="GO:0008299">
    <property type="term" value="P:isoprenoid biosynthetic process"/>
    <property type="evidence" value="ECO:0007669"/>
    <property type="project" value="InterPro"/>
</dbReference>
<proteinExistence type="inferred from homology"/>
<keyword evidence="3 6" id="KW-0808">Transferase</keyword>
<comment type="similarity">
    <text evidence="2 6">Belongs to the FPP/GGPP synthase family.</text>
</comment>
<dbReference type="SFLD" id="SFLDS00005">
    <property type="entry name" value="Isoprenoid_Synthase_Type_I"/>
    <property type="match status" value="1"/>
</dbReference>
<keyword evidence="5" id="KW-0460">Magnesium</keyword>
<evidence type="ECO:0000313" key="7">
    <source>
        <dbReference type="EMBL" id="KAB8194114.1"/>
    </source>
</evidence>
<evidence type="ECO:0000256" key="6">
    <source>
        <dbReference type="RuleBase" id="RU004466"/>
    </source>
</evidence>
<sequence>MRRRRAGDVHRDRRFRGDVVSWVTHEPCVRRLERLGPLLEETLASEDEHLSEVARHLVAQGGKRLRPALVFLSAEFGPRVDEDVLLRAAAAIELLHVATLYHDDVMDRAESRRGAPSTHARWGQAAAVTAGTYVFARAMRLLGGLDRPVPAWAGQAVLALALGQLQETENAYNAGHQVARYLEVSVRKTASLFELSCRAGAALSGADEDACEALGLYGRALGLAFQAVDDVLDVTADAALLGKRPGSDLREGVYGLPTLMALAHGAEAEQERLRALLALDSPDDGDLAEARELILGSGAVAHATAVADHYADEAVSAAQRLPDRPARRALVQLCHHLVLTGR</sequence>
<evidence type="ECO:0000256" key="3">
    <source>
        <dbReference type="ARBA" id="ARBA00022679"/>
    </source>
</evidence>
<evidence type="ECO:0000256" key="2">
    <source>
        <dbReference type="ARBA" id="ARBA00006706"/>
    </source>
</evidence>
<keyword evidence="8" id="KW-1185">Reference proteome</keyword>
<evidence type="ECO:0000256" key="1">
    <source>
        <dbReference type="ARBA" id="ARBA00001946"/>
    </source>
</evidence>
<gene>
    <name evidence="7" type="ORF">FH608_018220</name>
</gene>
<name>A0A5C4WHW7_9ACTN</name>
<keyword evidence="4" id="KW-0479">Metal-binding</keyword>
<evidence type="ECO:0000256" key="4">
    <source>
        <dbReference type="ARBA" id="ARBA00022723"/>
    </source>
</evidence>
<dbReference type="Pfam" id="PF00348">
    <property type="entry name" value="polyprenyl_synt"/>
    <property type="match status" value="1"/>
</dbReference>
<dbReference type="Proteomes" id="UP000312512">
    <property type="component" value="Unassembled WGS sequence"/>
</dbReference>
<dbReference type="PANTHER" id="PTHR12001:SF69">
    <property type="entry name" value="ALL TRANS-POLYPRENYL-DIPHOSPHATE SYNTHASE PDSS1"/>
    <property type="match status" value="1"/>
</dbReference>
<comment type="caution">
    <text evidence="7">The sequence shown here is derived from an EMBL/GenBank/DDBJ whole genome shotgun (WGS) entry which is preliminary data.</text>
</comment>
<dbReference type="Gene3D" id="1.10.600.10">
    <property type="entry name" value="Farnesyl Diphosphate Synthase"/>
    <property type="match status" value="1"/>
</dbReference>
<evidence type="ECO:0000313" key="8">
    <source>
        <dbReference type="Proteomes" id="UP000312512"/>
    </source>
</evidence>
<dbReference type="EMBL" id="VDLX02000006">
    <property type="protein sequence ID" value="KAB8194114.1"/>
    <property type="molecule type" value="Genomic_DNA"/>
</dbReference>
<comment type="cofactor">
    <cofactor evidence="1">
        <name>Mg(2+)</name>
        <dbReference type="ChEBI" id="CHEBI:18420"/>
    </cofactor>
</comment>
<dbReference type="GO" id="GO:0004659">
    <property type="term" value="F:prenyltransferase activity"/>
    <property type="evidence" value="ECO:0007669"/>
    <property type="project" value="InterPro"/>
</dbReference>
<dbReference type="PANTHER" id="PTHR12001">
    <property type="entry name" value="GERANYLGERANYL PYROPHOSPHATE SYNTHASE"/>
    <property type="match status" value="1"/>
</dbReference>
<evidence type="ECO:0000256" key="5">
    <source>
        <dbReference type="ARBA" id="ARBA00022842"/>
    </source>
</evidence>
<dbReference type="OrthoDB" id="3342767at2"/>
<dbReference type="AlphaFoldDB" id="A0A5C4WHW7"/>
<accession>A0A5C4WHW7</accession>
<dbReference type="InterPro" id="IPR000092">
    <property type="entry name" value="Polyprenyl_synt"/>
</dbReference>
<protein>
    <submittedName>
        <fullName evidence="7">Polyprenyl synthetase family protein</fullName>
    </submittedName>
</protein>
<dbReference type="InterPro" id="IPR008949">
    <property type="entry name" value="Isoprenoid_synthase_dom_sf"/>
</dbReference>
<dbReference type="GO" id="GO:0046872">
    <property type="term" value="F:metal ion binding"/>
    <property type="evidence" value="ECO:0007669"/>
    <property type="project" value="UniProtKB-KW"/>
</dbReference>